<reference evidence="3" key="1">
    <citation type="submission" date="2016-02" db="EMBL/GenBank/DDBJ databases">
        <authorList>
            <person name="Sanders J.G."/>
            <person name="Lin J.Y."/>
            <person name="Wertz J.T."/>
            <person name="Russell J.A."/>
            <person name="Moreau C.S."/>
            <person name="Powell S."/>
        </authorList>
    </citation>
    <scope>NUCLEOTIDE SEQUENCE [LARGE SCALE GENOMIC DNA]</scope>
    <source>
        <strain evidence="3">CAG34</strain>
    </source>
</reference>
<sequence>MPTAISITEGKWHHEPDPYNPDSWRSNFYLDNKGNGEIETMIDKRSLFPMPVFKWAGGKKSITIDGIDRMPEPGKDELIAMDTMVAESAPLSHGTHKIPLLKMQIGEDGYLYDGYFIESGGPLILATGEKQKILKEAAAAGPVELDLNIPGRPGLNAWLATPALVQDGENSPMPEPFYHLDFHTRTALGQSADGKFYLIYVDGTSVNRIASHGGRFGVTLYQMQKLANHLGLINAANLDDGVFSSIMVIDGKVMGQDPEFHMITPYDDNRWVGDMVLIVDDED</sequence>
<dbReference type="Proteomes" id="UP000070058">
    <property type="component" value="Unassembled WGS sequence"/>
</dbReference>
<evidence type="ECO:0000313" key="3">
    <source>
        <dbReference type="Proteomes" id="UP000070058"/>
    </source>
</evidence>
<dbReference type="AlphaFoldDB" id="A0A139SMS4"/>
<evidence type="ECO:0000313" key="2">
    <source>
        <dbReference type="EMBL" id="KXU35819.1"/>
    </source>
</evidence>
<comment type="caution">
    <text evidence="2">The sequence shown here is derived from an EMBL/GenBank/DDBJ whole genome shotgun (WGS) entry which is preliminary data.</text>
</comment>
<organism evidence="2 3">
    <name type="scientific">Cephaloticoccus primus</name>
    <dbReference type="NCBI Taxonomy" id="1548207"/>
    <lineage>
        <taxon>Bacteria</taxon>
        <taxon>Pseudomonadati</taxon>
        <taxon>Verrucomicrobiota</taxon>
        <taxon>Opitutia</taxon>
        <taxon>Opitutales</taxon>
        <taxon>Opitutaceae</taxon>
        <taxon>Cephaloticoccus</taxon>
    </lineage>
</organism>
<accession>A0A139SMS4</accession>
<keyword evidence="3" id="KW-1185">Reference proteome</keyword>
<gene>
    <name evidence="2" type="ORF">AXK11_05620</name>
</gene>
<dbReference type="Pfam" id="PF09992">
    <property type="entry name" value="NAGPA"/>
    <property type="match status" value="1"/>
</dbReference>
<evidence type="ECO:0000259" key="1">
    <source>
        <dbReference type="Pfam" id="PF09992"/>
    </source>
</evidence>
<feature type="domain" description="Phosphodiester glycosidase" evidence="1">
    <location>
        <begin position="139"/>
        <end position="278"/>
    </location>
</feature>
<name>A0A139SMS4_9BACT</name>
<protein>
    <recommendedName>
        <fullName evidence="1">Phosphodiester glycosidase domain-containing protein</fullName>
    </recommendedName>
</protein>
<dbReference type="EMBL" id="LSZQ01000042">
    <property type="protein sequence ID" value="KXU35819.1"/>
    <property type="molecule type" value="Genomic_DNA"/>
</dbReference>
<dbReference type="InterPro" id="IPR018711">
    <property type="entry name" value="NAGPA"/>
</dbReference>
<proteinExistence type="predicted"/>